<evidence type="ECO:0000256" key="6">
    <source>
        <dbReference type="ARBA" id="ARBA00023014"/>
    </source>
</evidence>
<dbReference type="PANTHER" id="PTHR37424:SF1">
    <property type="entry name" value="BACTERIOFERRITIN-ASSOCIATED FERREDOXIN"/>
    <property type="match status" value="1"/>
</dbReference>
<evidence type="ECO:0000259" key="10">
    <source>
        <dbReference type="Pfam" id="PF04324"/>
    </source>
</evidence>
<comment type="caution">
    <text evidence="11">The sequence shown here is derived from an EMBL/GenBank/DDBJ whole genome shotgun (WGS) entry which is preliminary data.</text>
</comment>
<evidence type="ECO:0000256" key="1">
    <source>
        <dbReference type="ARBA" id="ARBA00022448"/>
    </source>
</evidence>
<reference evidence="11 12" key="1">
    <citation type="submission" date="2024-09" db="EMBL/GenBank/DDBJ databases">
        <authorList>
            <person name="Sun Q."/>
            <person name="Mori K."/>
        </authorList>
    </citation>
    <scope>NUCLEOTIDE SEQUENCE [LARGE SCALE GENOMIC DNA]</scope>
    <source>
        <strain evidence="11 12">CCM 7415</strain>
    </source>
</reference>
<evidence type="ECO:0000256" key="7">
    <source>
        <dbReference type="ARBA" id="ARBA00034078"/>
    </source>
</evidence>
<evidence type="ECO:0000256" key="5">
    <source>
        <dbReference type="ARBA" id="ARBA00023004"/>
    </source>
</evidence>
<organism evidence="11 12">
    <name type="scientific">Kushneria aurantia</name>
    <dbReference type="NCBI Taxonomy" id="504092"/>
    <lineage>
        <taxon>Bacteria</taxon>
        <taxon>Pseudomonadati</taxon>
        <taxon>Pseudomonadota</taxon>
        <taxon>Gammaproteobacteria</taxon>
        <taxon>Oceanospirillales</taxon>
        <taxon>Halomonadaceae</taxon>
        <taxon>Kushneria</taxon>
    </lineage>
</organism>
<keyword evidence="1" id="KW-0813">Transport</keyword>
<dbReference type="InterPro" id="IPR052371">
    <property type="entry name" value="BFD-associated_ferredoxin"/>
</dbReference>
<evidence type="ECO:0000313" key="11">
    <source>
        <dbReference type="EMBL" id="MFC0267271.1"/>
    </source>
</evidence>
<comment type="cofactor">
    <cofactor evidence="7">
        <name>[2Fe-2S] cluster</name>
        <dbReference type="ChEBI" id="CHEBI:190135"/>
    </cofactor>
</comment>
<gene>
    <name evidence="11" type="ORF">ACFFHW_04550</name>
</gene>
<evidence type="ECO:0000256" key="4">
    <source>
        <dbReference type="ARBA" id="ARBA00022982"/>
    </source>
</evidence>
<keyword evidence="5" id="KW-0408">Iron</keyword>
<keyword evidence="12" id="KW-1185">Reference proteome</keyword>
<name>A0ABV6G0W1_9GAMM</name>
<keyword evidence="6" id="KW-0411">Iron-sulfur</keyword>
<keyword evidence="4" id="KW-0249">Electron transport</keyword>
<dbReference type="InterPro" id="IPR007419">
    <property type="entry name" value="BFD-like_2Fe2S-bd_dom"/>
</dbReference>
<dbReference type="InterPro" id="IPR041854">
    <property type="entry name" value="BFD-like_2Fe2S-bd_dom_sf"/>
</dbReference>
<protein>
    <recommendedName>
        <fullName evidence="8">Bacterioferritin-associated ferredoxin</fullName>
    </recommendedName>
</protein>
<keyword evidence="2" id="KW-0001">2Fe-2S</keyword>
<evidence type="ECO:0000256" key="8">
    <source>
        <dbReference type="ARBA" id="ARBA00039386"/>
    </source>
</evidence>
<dbReference type="EMBL" id="JBHLVX010000016">
    <property type="protein sequence ID" value="MFC0267271.1"/>
    <property type="molecule type" value="Genomic_DNA"/>
</dbReference>
<evidence type="ECO:0000256" key="3">
    <source>
        <dbReference type="ARBA" id="ARBA00022723"/>
    </source>
</evidence>
<dbReference type="Proteomes" id="UP001589814">
    <property type="component" value="Unassembled WGS sequence"/>
</dbReference>
<dbReference type="PANTHER" id="PTHR37424">
    <property type="entry name" value="BACTERIOFERRITIN-ASSOCIATED FERREDOXIN"/>
    <property type="match status" value="1"/>
</dbReference>
<evidence type="ECO:0000256" key="2">
    <source>
        <dbReference type="ARBA" id="ARBA00022714"/>
    </source>
</evidence>
<accession>A0ABV6G0W1</accession>
<feature type="domain" description="BFD-like [2Fe-2S]-binding" evidence="10">
    <location>
        <begin position="2"/>
        <end position="50"/>
    </location>
</feature>
<dbReference type="Gene3D" id="1.10.10.1100">
    <property type="entry name" value="BFD-like [2Fe-2S]-binding domain"/>
    <property type="match status" value="1"/>
</dbReference>
<evidence type="ECO:0000313" key="12">
    <source>
        <dbReference type="Proteomes" id="UP001589814"/>
    </source>
</evidence>
<evidence type="ECO:0000256" key="9">
    <source>
        <dbReference type="ARBA" id="ARBA00046332"/>
    </source>
</evidence>
<proteinExistence type="inferred from homology"/>
<sequence length="75" mass="8163">MYVCMCKKVTDRQLRQAVAQGASSFGEVSRETRCSTQCGKCTCLAREIVDDALLAQFGATHPAAQRFDELAYAVG</sequence>
<dbReference type="Pfam" id="PF04324">
    <property type="entry name" value="Fer2_BFD"/>
    <property type="match status" value="1"/>
</dbReference>
<keyword evidence="3" id="KW-0479">Metal-binding</keyword>
<comment type="similarity">
    <text evidence="9">Belongs to the Bfd family.</text>
</comment>